<evidence type="ECO:0000259" key="2">
    <source>
        <dbReference type="PROSITE" id="PS50093"/>
    </source>
</evidence>
<dbReference type="Proteomes" id="UP001597441">
    <property type="component" value="Unassembled WGS sequence"/>
</dbReference>
<gene>
    <name evidence="3" type="ORF">ACFSQS_14255</name>
</gene>
<dbReference type="Pfam" id="PF00801">
    <property type="entry name" value="PKD"/>
    <property type="match status" value="1"/>
</dbReference>
<feature type="domain" description="F5/8 type C" evidence="1">
    <location>
        <begin position="804"/>
        <end position="953"/>
    </location>
</feature>
<name>A0ABW5JUV6_9FLAO</name>
<sequence>MKFKIHKKRNTVLYLTLLLSVLFVEAQYGNAWSQIFLNWNTTQDNGGTGVVRSIRINPSNTNSVLIGASTAGIWLTSNNGDTYTFVSGDVPEVEWVNEIIYSRSNPQIVYANTDIGVVKSTNGGLNWSYTGLRKFKPDAFGQLNWLDVATTDSNIVYATTQEGGRYRGVYKLLKSTDGGTSWTQKYKTSKRIWDMRIKPNDPNTVYILEASSSSNWINFKKSTNSGDSFTTISNGYPANYSTKSHRARLATTPANAEVVYIAIGYNGGGAEDKISFFKSSDSGNSFGKKCCGTPASPLVNAEGTTDFLTETCHLAQLTWNFAFTVSETDENFLACAANKLKLSTDGGVTWSYDRSGNVVTGSQYDNYQSNDAHTGVHGDHHGLSVIGNKIFNANDGGVYVSLDGGMTVVKDKSDGLGIQELWGFSQSFKNDVMAVGLNHNSTCYRDDRVYGGWIAVNGADAMAANVNPIDDQYMYNHPWGHERVKRSLTGKTGHQMQNLGIELGYITLDNLEFHPHQYYTIYGSDYGDRNKSYKLAKSTNNAASWEVIKSFEAEQKNAVAVKSSFANANYVYAVVDPNRVIKSTDEGATWEEVGPPTSLIGSNSLWRLAVSDKNPKHLWVTLRSAKNAVKVIKSTDGGITWSDYSTGLPDQYLYSIIYQRGSDDILYVGTTFGVYYRKSGMAQWEQFGTGMPAGKTPFMFINYAKGKLRLGTSRGLWENDLIELTPPKANITANRNTFDENNPTVLFADYSVADINATYLWSFPGGTPSTSTEERPVVTYDKANGTSFDVTLTVTDSRGTSTQTLTDFITYFKIVVPTVNYVDSEETTNEYTPAIHAIDGNNATFWGTQWSSGASPLPHEIQIDLKESKNITGFTYLPRQNQANGRIADYEIYVSDNPNNWGKPVASGTWPNSKDLQTVTFTEKRGRYYRLVALSEVNGNPWSSAAEINVKTR</sequence>
<evidence type="ECO:0000259" key="1">
    <source>
        <dbReference type="PROSITE" id="PS50022"/>
    </source>
</evidence>
<dbReference type="InterPro" id="IPR022409">
    <property type="entry name" value="PKD/Chitinase_dom"/>
</dbReference>
<evidence type="ECO:0000313" key="4">
    <source>
        <dbReference type="Proteomes" id="UP001597441"/>
    </source>
</evidence>
<keyword evidence="4" id="KW-1185">Reference proteome</keyword>
<dbReference type="InterPro" id="IPR015943">
    <property type="entry name" value="WD40/YVTN_repeat-like_dom_sf"/>
</dbReference>
<proteinExistence type="predicted"/>
<reference evidence="4" key="1">
    <citation type="journal article" date="2019" name="Int. J. Syst. Evol. Microbiol.">
        <title>The Global Catalogue of Microorganisms (GCM) 10K type strain sequencing project: providing services to taxonomists for standard genome sequencing and annotation.</title>
        <authorList>
            <consortium name="The Broad Institute Genomics Platform"/>
            <consortium name="The Broad Institute Genome Sequencing Center for Infectious Disease"/>
            <person name="Wu L."/>
            <person name="Ma J."/>
        </authorList>
    </citation>
    <scope>NUCLEOTIDE SEQUENCE [LARGE SCALE GENOMIC DNA]</scope>
    <source>
        <strain evidence="4">KCTC 42903</strain>
    </source>
</reference>
<dbReference type="InterPro" id="IPR013783">
    <property type="entry name" value="Ig-like_fold"/>
</dbReference>
<dbReference type="RefSeq" id="WP_388020402.1">
    <property type="nucleotide sequence ID" value="NZ_JBHUDT010000007.1"/>
</dbReference>
<dbReference type="CDD" id="cd15482">
    <property type="entry name" value="Sialidase_non-viral"/>
    <property type="match status" value="1"/>
</dbReference>
<dbReference type="InterPro" id="IPR000421">
    <property type="entry name" value="FA58C"/>
</dbReference>
<dbReference type="InterPro" id="IPR036278">
    <property type="entry name" value="Sialidase_sf"/>
</dbReference>
<dbReference type="InterPro" id="IPR000601">
    <property type="entry name" value="PKD_dom"/>
</dbReference>
<dbReference type="SUPFAM" id="SSF49299">
    <property type="entry name" value="PKD domain"/>
    <property type="match status" value="1"/>
</dbReference>
<dbReference type="PANTHER" id="PTHR43739:SF5">
    <property type="entry name" value="EXO-ALPHA-SIALIDASE"/>
    <property type="match status" value="1"/>
</dbReference>
<dbReference type="PROSITE" id="PS50093">
    <property type="entry name" value="PKD"/>
    <property type="match status" value="1"/>
</dbReference>
<dbReference type="Pfam" id="PF00754">
    <property type="entry name" value="F5_F8_type_C"/>
    <property type="match status" value="1"/>
</dbReference>
<dbReference type="PANTHER" id="PTHR43739">
    <property type="entry name" value="XYLOGLUCANASE (EUROFUNG)"/>
    <property type="match status" value="1"/>
</dbReference>
<organism evidence="3 4">
    <name type="scientific">Gelatiniphilus marinus</name>
    <dbReference type="NCBI Taxonomy" id="1759464"/>
    <lineage>
        <taxon>Bacteria</taxon>
        <taxon>Pseudomonadati</taxon>
        <taxon>Bacteroidota</taxon>
        <taxon>Flavobacteriia</taxon>
        <taxon>Flavobacteriales</taxon>
        <taxon>Flavobacteriaceae</taxon>
        <taxon>Gelatiniphilus</taxon>
    </lineage>
</organism>
<dbReference type="InterPro" id="IPR008979">
    <property type="entry name" value="Galactose-bd-like_sf"/>
</dbReference>
<dbReference type="SMART" id="SM00089">
    <property type="entry name" value="PKD"/>
    <property type="match status" value="1"/>
</dbReference>
<dbReference type="SUPFAM" id="SSF49785">
    <property type="entry name" value="Galactose-binding domain-like"/>
    <property type="match status" value="1"/>
</dbReference>
<dbReference type="InterPro" id="IPR035986">
    <property type="entry name" value="PKD_dom_sf"/>
</dbReference>
<dbReference type="InterPro" id="IPR052025">
    <property type="entry name" value="Xyloglucanase_GH74"/>
</dbReference>
<dbReference type="CDD" id="cd00146">
    <property type="entry name" value="PKD"/>
    <property type="match status" value="1"/>
</dbReference>
<dbReference type="PROSITE" id="PS50022">
    <property type="entry name" value="FA58C_3"/>
    <property type="match status" value="1"/>
</dbReference>
<dbReference type="SUPFAM" id="SSF50939">
    <property type="entry name" value="Sialidases"/>
    <property type="match status" value="1"/>
</dbReference>
<dbReference type="EMBL" id="JBHULK010000007">
    <property type="protein sequence ID" value="MFD2536273.1"/>
    <property type="molecule type" value="Genomic_DNA"/>
</dbReference>
<dbReference type="SUPFAM" id="SSF110296">
    <property type="entry name" value="Oligoxyloglucan reducing end-specific cellobiohydrolase"/>
    <property type="match status" value="1"/>
</dbReference>
<dbReference type="Gene3D" id="2.60.40.10">
    <property type="entry name" value="Immunoglobulins"/>
    <property type="match status" value="1"/>
</dbReference>
<accession>A0ABW5JUV6</accession>
<feature type="domain" description="PKD" evidence="2">
    <location>
        <begin position="744"/>
        <end position="806"/>
    </location>
</feature>
<protein>
    <submittedName>
        <fullName evidence="3">Discoidin domain-containing protein</fullName>
    </submittedName>
</protein>
<dbReference type="Gene3D" id="2.130.10.10">
    <property type="entry name" value="YVTN repeat-like/Quinoprotein amine dehydrogenase"/>
    <property type="match status" value="4"/>
</dbReference>
<comment type="caution">
    <text evidence="3">The sequence shown here is derived from an EMBL/GenBank/DDBJ whole genome shotgun (WGS) entry which is preliminary data.</text>
</comment>
<dbReference type="Gene3D" id="2.60.120.260">
    <property type="entry name" value="Galactose-binding domain-like"/>
    <property type="match status" value="1"/>
</dbReference>
<evidence type="ECO:0000313" key="3">
    <source>
        <dbReference type="EMBL" id="MFD2536273.1"/>
    </source>
</evidence>